<dbReference type="InterPro" id="IPR038765">
    <property type="entry name" value="Papain-like_cys_pep_sf"/>
</dbReference>
<dbReference type="SUPFAM" id="SSF47090">
    <property type="entry name" value="PGBD-like"/>
    <property type="match status" value="1"/>
</dbReference>
<evidence type="ECO:0000313" key="7">
    <source>
        <dbReference type="Proteomes" id="UP000824072"/>
    </source>
</evidence>
<keyword evidence="3" id="KW-0378">Hydrolase</keyword>
<protein>
    <submittedName>
        <fullName evidence="6">Peptidoglycan-binding protein</fullName>
    </submittedName>
</protein>
<dbReference type="InterPro" id="IPR003646">
    <property type="entry name" value="SH3-like_bac-type"/>
</dbReference>
<dbReference type="GO" id="GO:0008234">
    <property type="term" value="F:cysteine-type peptidase activity"/>
    <property type="evidence" value="ECO:0007669"/>
    <property type="project" value="UniProtKB-KW"/>
</dbReference>
<dbReference type="InterPro" id="IPR000064">
    <property type="entry name" value="NLP_P60_dom"/>
</dbReference>
<dbReference type="InterPro" id="IPR036365">
    <property type="entry name" value="PGBD-like_sf"/>
</dbReference>
<organism evidence="6 7">
    <name type="scientific">Candidatus Pullichristensenella excrementigallinarum</name>
    <dbReference type="NCBI Taxonomy" id="2840907"/>
    <lineage>
        <taxon>Bacteria</taxon>
        <taxon>Bacillati</taxon>
        <taxon>Bacillota</taxon>
        <taxon>Clostridia</taxon>
        <taxon>Candidatus Pullichristensenella</taxon>
    </lineage>
</organism>
<evidence type="ECO:0000256" key="3">
    <source>
        <dbReference type="ARBA" id="ARBA00022801"/>
    </source>
</evidence>
<dbReference type="Gene3D" id="1.10.101.10">
    <property type="entry name" value="PGBD-like superfamily/PGBD"/>
    <property type="match status" value="1"/>
</dbReference>
<evidence type="ECO:0000256" key="2">
    <source>
        <dbReference type="ARBA" id="ARBA00022670"/>
    </source>
</evidence>
<name>A0A9D1LAD1_9FIRM</name>
<feature type="domain" description="SH3b" evidence="5">
    <location>
        <begin position="258"/>
        <end position="323"/>
    </location>
</feature>
<dbReference type="Pfam" id="PF00877">
    <property type="entry name" value="NLPC_P60"/>
    <property type="match status" value="1"/>
</dbReference>
<evidence type="ECO:0000259" key="5">
    <source>
        <dbReference type="PROSITE" id="PS51781"/>
    </source>
</evidence>
<sequence length="323" mass="35809">MDARRIEMARTMAGRKKRNSYTQGSKREYFFGYPTEGKDGYSDCSSAVRKAIERVTGISIGSNTVAQVNNNKTLQWVEFANGNKYPTIELCPGDLLYFKGTDSSRPYKVGHVEMVAEDTTNLLGHGSGTGPREIDLKEYCASRYRSGKGLIGVKRVVLEGEAPVQTVSSLGKRILKLRSPYMQGEDVRELQGLLQELGYDCDGIDGYYGPNTRDAVKAFQHACRLLEDGEYGPDTHAMLQAALKAGDEEQVEDAEETEDPGTVVAVGGDCWIRTQPTTAGEKCAVLKEGEKLPRMGEDTENWHGVEYNGKQRYVSKKYTEKVE</sequence>
<dbReference type="SUPFAM" id="SSF54001">
    <property type="entry name" value="Cysteine proteinases"/>
    <property type="match status" value="1"/>
</dbReference>
<gene>
    <name evidence="6" type="ORF">IAB02_01695</name>
</gene>
<dbReference type="GO" id="GO:0006508">
    <property type="term" value="P:proteolysis"/>
    <property type="evidence" value="ECO:0007669"/>
    <property type="project" value="UniProtKB-KW"/>
</dbReference>
<dbReference type="Pfam" id="PF01471">
    <property type="entry name" value="PG_binding_1"/>
    <property type="match status" value="1"/>
</dbReference>
<dbReference type="Proteomes" id="UP000824072">
    <property type="component" value="Unassembled WGS sequence"/>
</dbReference>
<dbReference type="SMART" id="SM00287">
    <property type="entry name" value="SH3b"/>
    <property type="match status" value="1"/>
</dbReference>
<keyword evidence="4" id="KW-0788">Thiol protease</keyword>
<comment type="similarity">
    <text evidence="1">Belongs to the peptidase C40 family.</text>
</comment>
<dbReference type="EMBL" id="DVMU01000038">
    <property type="protein sequence ID" value="HIU33253.1"/>
    <property type="molecule type" value="Genomic_DNA"/>
</dbReference>
<dbReference type="AlphaFoldDB" id="A0A9D1LAD1"/>
<evidence type="ECO:0000256" key="4">
    <source>
        <dbReference type="ARBA" id="ARBA00022807"/>
    </source>
</evidence>
<dbReference type="InterPro" id="IPR036366">
    <property type="entry name" value="PGBDSf"/>
</dbReference>
<dbReference type="Gene3D" id="3.90.1720.10">
    <property type="entry name" value="endopeptidase domain like (from Nostoc punctiforme)"/>
    <property type="match status" value="1"/>
</dbReference>
<proteinExistence type="inferred from homology"/>
<comment type="caution">
    <text evidence="6">The sequence shown here is derived from an EMBL/GenBank/DDBJ whole genome shotgun (WGS) entry which is preliminary data.</text>
</comment>
<evidence type="ECO:0000256" key="1">
    <source>
        <dbReference type="ARBA" id="ARBA00007074"/>
    </source>
</evidence>
<dbReference type="Gene3D" id="2.30.30.40">
    <property type="entry name" value="SH3 Domains"/>
    <property type="match status" value="1"/>
</dbReference>
<dbReference type="PROSITE" id="PS51781">
    <property type="entry name" value="SH3B"/>
    <property type="match status" value="1"/>
</dbReference>
<evidence type="ECO:0000313" key="6">
    <source>
        <dbReference type="EMBL" id="HIU33253.1"/>
    </source>
</evidence>
<keyword evidence="2" id="KW-0645">Protease</keyword>
<dbReference type="InterPro" id="IPR002477">
    <property type="entry name" value="Peptidoglycan-bd-like"/>
</dbReference>
<reference evidence="6" key="2">
    <citation type="journal article" date="2021" name="PeerJ">
        <title>Extensive microbial diversity within the chicken gut microbiome revealed by metagenomics and culture.</title>
        <authorList>
            <person name="Gilroy R."/>
            <person name="Ravi A."/>
            <person name="Getino M."/>
            <person name="Pursley I."/>
            <person name="Horton D.L."/>
            <person name="Alikhan N.F."/>
            <person name="Baker D."/>
            <person name="Gharbi K."/>
            <person name="Hall N."/>
            <person name="Watson M."/>
            <person name="Adriaenssens E.M."/>
            <person name="Foster-Nyarko E."/>
            <person name="Jarju S."/>
            <person name="Secka A."/>
            <person name="Antonio M."/>
            <person name="Oren A."/>
            <person name="Chaudhuri R.R."/>
            <person name="La Ragione R."/>
            <person name="Hildebrand F."/>
            <person name="Pallen M.J."/>
        </authorList>
    </citation>
    <scope>NUCLEOTIDE SEQUENCE</scope>
    <source>
        <strain evidence="6">ChiHcec3-11533</strain>
    </source>
</reference>
<reference evidence="6" key="1">
    <citation type="submission" date="2020-10" db="EMBL/GenBank/DDBJ databases">
        <authorList>
            <person name="Gilroy R."/>
        </authorList>
    </citation>
    <scope>NUCLEOTIDE SEQUENCE</scope>
    <source>
        <strain evidence="6">ChiHcec3-11533</strain>
    </source>
</reference>
<accession>A0A9D1LAD1</accession>